<evidence type="ECO:0000313" key="3">
    <source>
        <dbReference type="Proteomes" id="UP001470230"/>
    </source>
</evidence>
<gene>
    <name evidence="2" type="ORF">M9Y10_019695</name>
</gene>
<feature type="compositionally biased region" description="Acidic residues" evidence="1">
    <location>
        <begin position="80"/>
        <end position="99"/>
    </location>
</feature>
<protein>
    <submittedName>
        <fullName evidence="2">Uncharacterized protein</fullName>
    </submittedName>
</protein>
<organism evidence="2 3">
    <name type="scientific">Tritrichomonas musculus</name>
    <dbReference type="NCBI Taxonomy" id="1915356"/>
    <lineage>
        <taxon>Eukaryota</taxon>
        <taxon>Metamonada</taxon>
        <taxon>Parabasalia</taxon>
        <taxon>Tritrichomonadida</taxon>
        <taxon>Tritrichomonadidae</taxon>
        <taxon>Tritrichomonas</taxon>
    </lineage>
</organism>
<comment type="caution">
    <text evidence="2">The sequence shown here is derived from an EMBL/GenBank/DDBJ whole genome shotgun (WGS) entry which is preliminary data.</text>
</comment>
<proteinExistence type="predicted"/>
<dbReference type="EMBL" id="JAPFFF010000028">
    <property type="protein sequence ID" value="KAK8847115.1"/>
    <property type="molecule type" value="Genomic_DNA"/>
</dbReference>
<dbReference type="Proteomes" id="UP001470230">
    <property type="component" value="Unassembled WGS sequence"/>
</dbReference>
<sequence>MIREFFANEIARKVGLFDSKYQTIIETKMHVFLYVCFLIVNDRLSFNEENNEKFIEELLINHLKYDPNSTLYKIPPNFNEDNEINDTDNVTDIDNEDNMDNNSLINHSIHSSDDDNDDDDENHINNDENQNQISSNEENQINNDNERNKNLTAKSTKFYLKREVKWNPIVFSGANFVIQFGICHHPIHVQECSLPPSSFLRNLWLVVMKSHLEFSYPFTQCASILQH</sequence>
<evidence type="ECO:0000313" key="2">
    <source>
        <dbReference type="EMBL" id="KAK8847115.1"/>
    </source>
</evidence>
<reference evidence="2 3" key="1">
    <citation type="submission" date="2024-04" db="EMBL/GenBank/DDBJ databases">
        <title>Tritrichomonas musculus Genome.</title>
        <authorList>
            <person name="Alves-Ferreira E."/>
            <person name="Grigg M."/>
            <person name="Lorenzi H."/>
            <person name="Galac M."/>
        </authorList>
    </citation>
    <scope>NUCLEOTIDE SEQUENCE [LARGE SCALE GENOMIC DNA]</scope>
    <source>
        <strain evidence="2 3">EAF2021</strain>
    </source>
</reference>
<evidence type="ECO:0000256" key="1">
    <source>
        <dbReference type="SAM" id="MobiDB-lite"/>
    </source>
</evidence>
<keyword evidence="3" id="KW-1185">Reference proteome</keyword>
<feature type="compositionally biased region" description="Low complexity" evidence="1">
    <location>
        <begin position="127"/>
        <end position="143"/>
    </location>
</feature>
<feature type="compositionally biased region" description="Low complexity" evidence="1">
    <location>
        <begin position="100"/>
        <end position="109"/>
    </location>
</feature>
<accession>A0ABR2HJB4</accession>
<feature type="region of interest" description="Disordered" evidence="1">
    <location>
        <begin position="74"/>
        <end position="149"/>
    </location>
</feature>
<name>A0ABR2HJB4_9EUKA</name>